<keyword evidence="2" id="KW-1185">Reference proteome</keyword>
<evidence type="ECO:0000313" key="1">
    <source>
        <dbReference type="EMBL" id="BAJ03101.1"/>
    </source>
</evidence>
<accession>D4ZAQ6</accession>
<protein>
    <submittedName>
        <fullName evidence="1">Uncharacterized protein</fullName>
    </submittedName>
</protein>
<organism evidence="1 2">
    <name type="scientific">Shewanella violacea (strain JCM 10179 / CIP 106290 / LMG 19151 / DSS12)</name>
    <dbReference type="NCBI Taxonomy" id="637905"/>
    <lineage>
        <taxon>Bacteria</taxon>
        <taxon>Pseudomonadati</taxon>
        <taxon>Pseudomonadota</taxon>
        <taxon>Gammaproteobacteria</taxon>
        <taxon>Alteromonadales</taxon>
        <taxon>Shewanellaceae</taxon>
        <taxon>Shewanella</taxon>
    </lineage>
</organism>
<dbReference type="KEGG" id="svo:SVI_3130"/>
<dbReference type="HOGENOM" id="CLU_3316909_0_0_6"/>
<gene>
    <name evidence="1" type="ordered locus">SVI_3130</name>
</gene>
<name>D4ZAQ6_SHEVD</name>
<dbReference type="Proteomes" id="UP000002350">
    <property type="component" value="Chromosome"/>
</dbReference>
<evidence type="ECO:0000313" key="2">
    <source>
        <dbReference type="Proteomes" id="UP000002350"/>
    </source>
</evidence>
<proteinExistence type="predicted"/>
<dbReference type="AlphaFoldDB" id="D4ZAQ6"/>
<sequence>MDFVLSGYLVRLVFSVFFEGSISAKMAKKMPPDNQAAFL</sequence>
<reference evidence="2" key="1">
    <citation type="journal article" date="2010" name="Mol. Biosyst.">
        <title>Complete genome sequence and comparative analysis of Shewanella violacea, a psychrophilic and piezophilic bacterium from deep sea floor sediments.</title>
        <authorList>
            <person name="Aono E."/>
            <person name="Baba T."/>
            <person name="Ara T."/>
            <person name="Nishi T."/>
            <person name="Nakamichi T."/>
            <person name="Inamoto E."/>
            <person name="Toyonaga H."/>
            <person name="Hasegawa M."/>
            <person name="Takai Y."/>
            <person name="Okumura Y."/>
            <person name="Baba M."/>
            <person name="Tomita M."/>
            <person name="Kato C."/>
            <person name="Oshima T."/>
            <person name="Nakasone K."/>
            <person name="Mori H."/>
        </authorList>
    </citation>
    <scope>NUCLEOTIDE SEQUENCE [LARGE SCALE GENOMIC DNA]</scope>
    <source>
        <strain evidence="2">JCM 10179 / CIP 106290 / LMG 19151 / DSS12</strain>
    </source>
</reference>
<dbReference type="EMBL" id="AP011177">
    <property type="protein sequence ID" value="BAJ03101.1"/>
    <property type="molecule type" value="Genomic_DNA"/>
</dbReference>